<dbReference type="AlphaFoldDB" id="A0A914DQ72"/>
<proteinExistence type="predicted"/>
<dbReference type="Proteomes" id="UP000887540">
    <property type="component" value="Unplaced"/>
</dbReference>
<keyword evidence="4" id="KW-1185">Reference proteome</keyword>
<comment type="cofactor">
    <cofactor evidence="1">
        <name>a divalent metal cation</name>
        <dbReference type="ChEBI" id="CHEBI:60240"/>
    </cofactor>
</comment>
<dbReference type="GO" id="GO:0046872">
    <property type="term" value="F:metal ion binding"/>
    <property type="evidence" value="ECO:0007669"/>
    <property type="project" value="UniProtKB-KW"/>
</dbReference>
<organism evidence="4 5">
    <name type="scientific">Acrobeloides nanus</name>
    <dbReference type="NCBI Taxonomy" id="290746"/>
    <lineage>
        <taxon>Eukaryota</taxon>
        <taxon>Metazoa</taxon>
        <taxon>Ecdysozoa</taxon>
        <taxon>Nematoda</taxon>
        <taxon>Chromadorea</taxon>
        <taxon>Rhabditida</taxon>
        <taxon>Tylenchina</taxon>
        <taxon>Cephalobomorpha</taxon>
        <taxon>Cephaloboidea</taxon>
        <taxon>Cephalobidae</taxon>
        <taxon>Acrobeloides</taxon>
    </lineage>
</organism>
<evidence type="ECO:0000313" key="5">
    <source>
        <dbReference type="WBParaSite" id="ACRNAN_scaffold3454.g19158.t1"/>
    </source>
</evidence>
<evidence type="ECO:0000256" key="2">
    <source>
        <dbReference type="ARBA" id="ARBA00022723"/>
    </source>
</evidence>
<feature type="domain" description="DDE Tnp4" evidence="3">
    <location>
        <begin position="6"/>
        <end position="63"/>
    </location>
</feature>
<sequence>MTPFGNVSTEAQKRYNKAHKKSRVIIENAFGRWKRRFHILHSEIRINLKNVPTLIIAAAVLHNIALNRGLPDFDDEIEEDQPPADQFNQCAAFANLDSFALRNNIAQSYFGN</sequence>
<dbReference type="Pfam" id="PF13359">
    <property type="entry name" value="DDE_Tnp_4"/>
    <property type="match status" value="1"/>
</dbReference>
<name>A0A914DQ72_9BILA</name>
<reference evidence="5" key="1">
    <citation type="submission" date="2022-11" db="UniProtKB">
        <authorList>
            <consortium name="WormBaseParasite"/>
        </authorList>
    </citation>
    <scope>IDENTIFICATION</scope>
</reference>
<dbReference type="InterPro" id="IPR027806">
    <property type="entry name" value="HARBI1_dom"/>
</dbReference>
<evidence type="ECO:0000313" key="4">
    <source>
        <dbReference type="Proteomes" id="UP000887540"/>
    </source>
</evidence>
<protein>
    <submittedName>
        <fullName evidence="5">DDE Tnp4 domain-containing protein</fullName>
    </submittedName>
</protein>
<accession>A0A914DQ72</accession>
<dbReference type="WBParaSite" id="ACRNAN_scaffold3454.g19158.t1">
    <property type="protein sequence ID" value="ACRNAN_scaffold3454.g19158.t1"/>
    <property type="gene ID" value="ACRNAN_scaffold3454.g19158"/>
</dbReference>
<evidence type="ECO:0000259" key="3">
    <source>
        <dbReference type="Pfam" id="PF13359"/>
    </source>
</evidence>
<keyword evidence="2" id="KW-0479">Metal-binding</keyword>
<evidence type="ECO:0000256" key="1">
    <source>
        <dbReference type="ARBA" id="ARBA00001968"/>
    </source>
</evidence>